<sequence>MDQSRRYRTGIDSADDAGGRHHTCRPRIGNSPKIEQMAVAMSTEIPECRAHIPPVLRPHADAVPVTPGPDTSLLIGAVLRQAAWAAACQPSTVQAFARGGVVRHMKRHAIVVRRGDPVRRLGIVLSGILQAGVHACNGKRMTSAYMASGQLFNLVPFLDGGMASKDFVAHTDLTVCWLNKSLVETAMSTDAELQRAFIQVLCARSRQCLSDRAGLLLLTLRQRCAEVLLMLAADYGIPRQEGVSLTLRMSQAEFSDLVGWSRPKVNQELKRMEAESLIQISYSHILILDMARLRTDVAGEGGGPY</sequence>
<dbReference type="GO" id="GO:0003677">
    <property type="term" value="F:DNA binding"/>
    <property type="evidence" value="ECO:0007669"/>
    <property type="project" value="UniProtKB-KW"/>
</dbReference>
<feature type="region of interest" description="Disordered" evidence="4">
    <location>
        <begin position="1"/>
        <end position="29"/>
    </location>
</feature>
<feature type="domain" description="HTH crp-type" evidence="5">
    <location>
        <begin position="218"/>
        <end position="291"/>
    </location>
</feature>
<dbReference type="GO" id="GO:0005829">
    <property type="term" value="C:cytosol"/>
    <property type="evidence" value="ECO:0007669"/>
    <property type="project" value="TreeGrafter"/>
</dbReference>
<keyword evidence="3" id="KW-0804">Transcription</keyword>
<reference evidence="7" key="1">
    <citation type="journal article" date="2010" name="PLoS ONE">
        <title>The complete genome sequence of Cupriavidus metallidurans strain CH34, a master survivalist in harsh and anthropogenic environments.</title>
        <authorList>
            <person name="Janssen P.J."/>
            <person name="Van Houdt R."/>
            <person name="Moors H."/>
            <person name="Monsieurs P."/>
            <person name="Morin N."/>
            <person name="Michaux A."/>
            <person name="Benotmane M.A."/>
            <person name="Leys N."/>
            <person name="Vallaeys T."/>
            <person name="Lapidus A."/>
            <person name="Monchy S."/>
            <person name="Medigue C."/>
            <person name="Taghavi S."/>
            <person name="McCorkle S."/>
            <person name="Dunn J."/>
            <person name="van der Lelie D."/>
            <person name="Mergeay M."/>
        </authorList>
    </citation>
    <scope>NUCLEOTIDE SEQUENCE [LARGE SCALE GENOMIC DNA]</scope>
    <source>
        <strain evidence="7">ATCC 43123 / DSM 2839 / NBRC 102507 / CH34</strain>
    </source>
</reference>
<dbReference type="SMART" id="SM00419">
    <property type="entry name" value="HTH_CRP"/>
    <property type="match status" value="1"/>
</dbReference>
<evidence type="ECO:0000256" key="1">
    <source>
        <dbReference type="ARBA" id="ARBA00023015"/>
    </source>
</evidence>
<dbReference type="PANTHER" id="PTHR24567:SF74">
    <property type="entry name" value="HTH-TYPE TRANSCRIPTIONAL REGULATOR ARCR"/>
    <property type="match status" value="1"/>
</dbReference>
<dbReference type="InterPro" id="IPR000595">
    <property type="entry name" value="cNMP-bd_dom"/>
</dbReference>
<dbReference type="Proteomes" id="UP000002429">
    <property type="component" value="Plasmid megaplasmid"/>
</dbReference>
<dbReference type="SUPFAM" id="SSF51206">
    <property type="entry name" value="cAMP-binding domain-like"/>
    <property type="match status" value="1"/>
</dbReference>
<dbReference type="InterPro" id="IPR036390">
    <property type="entry name" value="WH_DNA-bd_sf"/>
</dbReference>
<evidence type="ECO:0000313" key="6">
    <source>
        <dbReference type="EMBL" id="ABF11110.1"/>
    </source>
</evidence>
<evidence type="ECO:0000256" key="3">
    <source>
        <dbReference type="ARBA" id="ARBA00023163"/>
    </source>
</evidence>
<organism evidence="6 7">
    <name type="scientific">Cupriavidus metallidurans (strain ATCC 43123 / DSM 2839 / NBRC 102507 / CH34)</name>
    <name type="common">Ralstonia metallidurans</name>
    <dbReference type="NCBI Taxonomy" id="266264"/>
    <lineage>
        <taxon>Bacteria</taxon>
        <taxon>Pseudomonadati</taxon>
        <taxon>Pseudomonadota</taxon>
        <taxon>Betaproteobacteria</taxon>
        <taxon>Burkholderiales</taxon>
        <taxon>Burkholderiaceae</taxon>
        <taxon>Cupriavidus</taxon>
    </lineage>
</organism>
<evidence type="ECO:0000313" key="7">
    <source>
        <dbReference type="Proteomes" id="UP000002429"/>
    </source>
</evidence>
<dbReference type="InterPro" id="IPR018490">
    <property type="entry name" value="cNMP-bd_dom_sf"/>
</dbReference>
<dbReference type="InterPro" id="IPR012318">
    <property type="entry name" value="HTH_CRP"/>
</dbReference>
<name>Q1LFG6_CUPMC</name>
<dbReference type="KEGG" id="rme:Rmet_4243"/>
<gene>
    <name evidence="6" type="ordered locus">Rmet_4243</name>
</gene>
<accession>Q1LFG6</accession>
<keyword evidence="1" id="KW-0805">Transcription regulation</keyword>
<dbReference type="Pfam" id="PF13545">
    <property type="entry name" value="HTH_Crp_2"/>
    <property type="match status" value="1"/>
</dbReference>
<dbReference type="InterPro" id="IPR014710">
    <property type="entry name" value="RmlC-like_jellyroll"/>
</dbReference>
<keyword evidence="2" id="KW-0238">DNA-binding</keyword>
<geneLocation type="plasmid" evidence="6 7">
    <name>megaplasmid</name>
</geneLocation>
<dbReference type="PROSITE" id="PS51063">
    <property type="entry name" value="HTH_CRP_2"/>
    <property type="match status" value="1"/>
</dbReference>
<dbReference type="Gene3D" id="2.60.120.10">
    <property type="entry name" value="Jelly Rolls"/>
    <property type="match status" value="1"/>
</dbReference>
<dbReference type="CDD" id="cd00038">
    <property type="entry name" value="CAP_ED"/>
    <property type="match status" value="1"/>
</dbReference>
<dbReference type="PANTHER" id="PTHR24567">
    <property type="entry name" value="CRP FAMILY TRANSCRIPTIONAL REGULATORY PROTEIN"/>
    <property type="match status" value="1"/>
</dbReference>
<keyword evidence="7" id="KW-1185">Reference proteome</keyword>
<dbReference type="AlphaFoldDB" id="Q1LFG6"/>
<dbReference type="eggNOG" id="COG0664">
    <property type="taxonomic scope" value="Bacteria"/>
</dbReference>
<evidence type="ECO:0000259" key="5">
    <source>
        <dbReference type="PROSITE" id="PS51063"/>
    </source>
</evidence>
<dbReference type="HOGENOM" id="CLU_911757_0_0_4"/>
<keyword evidence="6" id="KW-0614">Plasmid</keyword>
<evidence type="ECO:0000256" key="2">
    <source>
        <dbReference type="ARBA" id="ARBA00023125"/>
    </source>
</evidence>
<evidence type="ECO:0000256" key="4">
    <source>
        <dbReference type="SAM" id="MobiDB-lite"/>
    </source>
</evidence>
<protein>
    <submittedName>
        <fullName evidence="6">Transcriptional regulator of the Crp/Fnr family</fullName>
    </submittedName>
</protein>
<dbReference type="Pfam" id="PF00027">
    <property type="entry name" value="cNMP_binding"/>
    <property type="match status" value="1"/>
</dbReference>
<dbReference type="EMBL" id="CP000353">
    <property type="protein sequence ID" value="ABF11110.1"/>
    <property type="molecule type" value="Genomic_DNA"/>
</dbReference>
<proteinExistence type="predicted"/>
<dbReference type="GO" id="GO:0003700">
    <property type="term" value="F:DNA-binding transcription factor activity"/>
    <property type="evidence" value="ECO:0007669"/>
    <property type="project" value="TreeGrafter"/>
</dbReference>
<dbReference type="SUPFAM" id="SSF46785">
    <property type="entry name" value="Winged helix' DNA-binding domain"/>
    <property type="match status" value="1"/>
</dbReference>
<dbReference type="InterPro" id="IPR050397">
    <property type="entry name" value="Env_Response_Regulators"/>
</dbReference>